<dbReference type="SUPFAM" id="SSF53756">
    <property type="entry name" value="UDP-Glycosyltransferase/glycogen phosphorylase"/>
    <property type="match status" value="1"/>
</dbReference>
<keyword evidence="2" id="KW-0808">Transferase</keyword>
<evidence type="ECO:0000313" key="5">
    <source>
        <dbReference type="Proteomes" id="UP001085076"/>
    </source>
</evidence>
<feature type="compositionally biased region" description="Pro residues" evidence="3">
    <location>
        <begin position="76"/>
        <end position="85"/>
    </location>
</feature>
<dbReference type="CDD" id="cd03784">
    <property type="entry name" value="GT1_Gtf-like"/>
    <property type="match status" value="1"/>
</dbReference>
<comment type="similarity">
    <text evidence="1">Belongs to the UDP-glycosyltransferase family.</text>
</comment>
<dbReference type="Proteomes" id="UP001085076">
    <property type="component" value="Miscellaneous, Linkage group lg01"/>
</dbReference>
<dbReference type="GO" id="GO:0035251">
    <property type="term" value="F:UDP-glucosyltransferase activity"/>
    <property type="evidence" value="ECO:0007669"/>
    <property type="project" value="TreeGrafter"/>
</dbReference>
<keyword evidence="5" id="KW-1185">Reference proteome</keyword>
<dbReference type="PANTHER" id="PTHR48047">
    <property type="entry name" value="GLYCOSYLTRANSFERASE"/>
    <property type="match status" value="1"/>
</dbReference>
<dbReference type="AlphaFoldDB" id="A0A9D5HSG3"/>
<dbReference type="InterPro" id="IPR002213">
    <property type="entry name" value="UDP_glucos_trans"/>
</dbReference>
<dbReference type="Pfam" id="PF00201">
    <property type="entry name" value="UDPGT"/>
    <property type="match status" value="1"/>
</dbReference>
<dbReference type="PANTHER" id="PTHR48047:SF28">
    <property type="entry name" value="F11M15.8 PROTEIN"/>
    <property type="match status" value="1"/>
</dbReference>
<dbReference type="EMBL" id="JAGGNH010000001">
    <property type="protein sequence ID" value="KAJ0986791.1"/>
    <property type="molecule type" value="Genomic_DNA"/>
</dbReference>
<accession>A0A9D5HSG3</accession>
<name>A0A9D5HSG3_9LILI</name>
<evidence type="ECO:0000313" key="4">
    <source>
        <dbReference type="EMBL" id="KAJ0986791.1"/>
    </source>
</evidence>
<sequence length="497" mass="53939">MKITILYTKKSSRSLRALSLQGSLRAPLLLINGGRQSFAYPGNPFSSPRISDPHARSRPPPLPPPPLSLTHRPLHPHQPPPPPSLPLLHPSASPLLLPLSLPPAFHHVRTLPSHSAVATLIHAYSLLSPDILLWCRSHRPAAILADFFFPWTHRLAADLAVPRLVFYGVGPLLVSIFHRLWLDLPRPADPAALISFPSIPGSPSFPFSHLPSLYRLYVAGSGSPEWDFLRDEMVAGESAWAAVINTFDALDGVYLCHLKGEMKFNRVFAVGPIHPAVDRAGGTDVVAEELVAWLDGSPAKSVVYVCFGSQFTHDMAQGRALGEALERSGARFVWCVGSDRVAGSDGKLVPEGFEERVKGRGMVVRGWALQVEILRHRAVTSFLTHCGWNSVLEGMVAGVMLLAWPMEADQFLNVRLLVEEAGVAVLACAGGPEIVPDPEELGKLLAESVNANAFVETRARSVEMGRKAKEAVLEGGSSFRDMEALVAELSELGLHNA</sequence>
<feature type="region of interest" description="Disordered" evidence="3">
    <location>
        <begin position="42"/>
        <end position="85"/>
    </location>
</feature>
<dbReference type="Gene3D" id="3.40.50.2000">
    <property type="entry name" value="Glycogen Phosphorylase B"/>
    <property type="match status" value="2"/>
</dbReference>
<gene>
    <name evidence="4" type="ORF">J5N97_005147</name>
</gene>
<organism evidence="4 5">
    <name type="scientific">Dioscorea zingiberensis</name>
    <dbReference type="NCBI Taxonomy" id="325984"/>
    <lineage>
        <taxon>Eukaryota</taxon>
        <taxon>Viridiplantae</taxon>
        <taxon>Streptophyta</taxon>
        <taxon>Embryophyta</taxon>
        <taxon>Tracheophyta</taxon>
        <taxon>Spermatophyta</taxon>
        <taxon>Magnoliopsida</taxon>
        <taxon>Liliopsida</taxon>
        <taxon>Dioscoreales</taxon>
        <taxon>Dioscoreaceae</taxon>
        <taxon>Dioscorea</taxon>
    </lineage>
</organism>
<dbReference type="FunFam" id="3.40.50.2000:FF:000064">
    <property type="entry name" value="Glycosyltransferase"/>
    <property type="match status" value="1"/>
</dbReference>
<evidence type="ECO:0000256" key="3">
    <source>
        <dbReference type="SAM" id="MobiDB-lite"/>
    </source>
</evidence>
<reference evidence="4" key="2">
    <citation type="journal article" date="2022" name="Hortic Res">
        <title>The genome of Dioscorea zingiberensis sheds light on the biosynthesis, origin and evolution of the medicinally important diosgenin saponins.</title>
        <authorList>
            <person name="Li Y."/>
            <person name="Tan C."/>
            <person name="Li Z."/>
            <person name="Guo J."/>
            <person name="Li S."/>
            <person name="Chen X."/>
            <person name="Wang C."/>
            <person name="Dai X."/>
            <person name="Yang H."/>
            <person name="Song W."/>
            <person name="Hou L."/>
            <person name="Xu J."/>
            <person name="Tong Z."/>
            <person name="Xu A."/>
            <person name="Yuan X."/>
            <person name="Wang W."/>
            <person name="Yang Q."/>
            <person name="Chen L."/>
            <person name="Sun Z."/>
            <person name="Wang K."/>
            <person name="Pan B."/>
            <person name="Chen J."/>
            <person name="Bao Y."/>
            <person name="Liu F."/>
            <person name="Qi X."/>
            <person name="Gang D.R."/>
            <person name="Wen J."/>
            <person name="Li J."/>
        </authorList>
    </citation>
    <scope>NUCLEOTIDE SEQUENCE</scope>
    <source>
        <strain evidence="4">Dzin_1.0</strain>
    </source>
</reference>
<proteinExistence type="inferred from homology"/>
<dbReference type="OrthoDB" id="5835829at2759"/>
<evidence type="ECO:0000256" key="1">
    <source>
        <dbReference type="ARBA" id="ARBA00009995"/>
    </source>
</evidence>
<comment type="caution">
    <text evidence="4">The sequence shown here is derived from an EMBL/GenBank/DDBJ whole genome shotgun (WGS) entry which is preliminary data.</text>
</comment>
<reference evidence="4" key="1">
    <citation type="submission" date="2021-03" db="EMBL/GenBank/DDBJ databases">
        <authorList>
            <person name="Li Z."/>
            <person name="Yang C."/>
        </authorList>
    </citation>
    <scope>NUCLEOTIDE SEQUENCE</scope>
    <source>
        <strain evidence="4">Dzin_1.0</strain>
        <tissue evidence="4">Leaf</tissue>
    </source>
</reference>
<protein>
    <submittedName>
        <fullName evidence="4">Uncharacterized protein</fullName>
    </submittedName>
</protein>
<evidence type="ECO:0000256" key="2">
    <source>
        <dbReference type="ARBA" id="ARBA00022679"/>
    </source>
</evidence>
<feature type="compositionally biased region" description="Pro residues" evidence="3">
    <location>
        <begin position="58"/>
        <end position="67"/>
    </location>
</feature>